<evidence type="ECO:0000313" key="2">
    <source>
        <dbReference type="Proteomes" id="UP000070328"/>
    </source>
</evidence>
<dbReference type="Proteomes" id="UP000070328">
    <property type="component" value="Unassembled WGS sequence"/>
</dbReference>
<accession>A0A135TP92</accession>
<comment type="caution">
    <text evidence="1">The sequence shown here is derived from an EMBL/GenBank/DDBJ whole genome shotgun (WGS) entry which is preliminary data.</text>
</comment>
<evidence type="ECO:0000313" key="1">
    <source>
        <dbReference type="EMBL" id="KXH49944.1"/>
    </source>
</evidence>
<dbReference type="EMBL" id="JFBX01000104">
    <property type="protein sequence ID" value="KXH49944.1"/>
    <property type="molecule type" value="Genomic_DNA"/>
</dbReference>
<dbReference type="AlphaFoldDB" id="A0A135TP92"/>
<name>A0A135TP92_9PEZI</name>
<gene>
    <name evidence="1" type="ORF">CSIM01_10527</name>
</gene>
<proteinExistence type="predicted"/>
<keyword evidence="2" id="KW-1185">Reference proteome</keyword>
<organism evidence="1 2">
    <name type="scientific">Colletotrichum simmondsii</name>
    <dbReference type="NCBI Taxonomy" id="703756"/>
    <lineage>
        <taxon>Eukaryota</taxon>
        <taxon>Fungi</taxon>
        <taxon>Dikarya</taxon>
        <taxon>Ascomycota</taxon>
        <taxon>Pezizomycotina</taxon>
        <taxon>Sordariomycetes</taxon>
        <taxon>Hypocreomycetidae</taxon>
        <taxon>Glomerellales</taxon>
        <taxon>Glomerellaceae</taxon>
        <taxon>Colletotrichum</taxon>
        <taxon>Colletotrichum acutatum species complex</taxon>
    </lineage>
</organism>
<protein>
    <submittedName>
        <fullName evidence="1">Uncharacterized protein</fullName>
    </submittedName>
</protein>
<reference evidence="1 2" key="1">
    <citation type="submission" date="2014-02" db="EMBL/GenBank/DDBJ databases">
        <title>The genome sequence of Colletotrichum simmondsii CBS122122.</title>
        <authorList>
            <person name="Baroncelli R."/>
            <person name="Thon M.R."/>
        </authorList>
    </citation>
    <scope>NUCLEOTIDE SEQUENCE [LARGE SCALE GENOMIC DNA]</scope>
    <source>
        <strain evidence="1 2">CBS122122</strain>
    </source>
</reference>
<sequence>MIYPYSVHLGAVASPGWYTTFLRSAQIWHNHSSGSTDCPRSAQLLPLAHTGAPTSQLASRKKERHGARRLAPWLTAIPKGLEMVACTSGHTPSFWYCLQTHESKTPQWQFPPPSLSIALFREQATFIQAMPRPRCSLSPQGSGACPTKPGPAHYCVQQTDHRGTFFTDAHFKELKPSLSWMEIHGVRPARLAVPYQRQKGNPLDALESMAYPYEYTTEAQTL</sequence>